<dbReference type="OrthoDB" id="2846736at2759"/>
<evidence type="ECO:0000313" key="2">
    <source>
        <dbReference type="EMBL" id="KAE9405522.1"/>
    </source>
</evidence>
<feature type="chain" id="PRO_5025504433" evidence="1">
    <location>
        <begin position="35"/>
        <end position="205"/>
    </location>
</feature>
<reference evidence="2" key="1">
    <citation type="journal article" date="2019" name="Environ. Microbiol.">
        <title>Fungal ecological strategies reflected in gene transcription - a case study of two litter decomposers.</title>
        <authorList>
            <person name="Barbi F."/>
            <person name="Kohler A."/>
            <person name="Barry K."/>
            <person name="Baskaran P."/>
            <person name="Daum C."/>
            <person name="Fauchery L."/>
            <person name="Ihrmark K."/>
            <person name="Kuo A."/>
            <person name="LaButti K."/>
            <person name="Lipzen A."/>
            <person name="Morin E."/>
            <person name="Grigoriev I.V."/>
            <person name="Henrissat B."/>
            <person name="Lindahl B."/>
            <person name="Martin F."/>
        </authorList>
    </citation>
    <scope>NUCLEOTIDE SEQUENCE</scope>
    <source>
        <strain evidence="2">JB14</strain>
    </source>
</reference>
<dbReference type="Proteomes" id="UP000799118">
    <property type="component" value="Unassembled WGS sequence"/>
</dbReference>
<dbReference type="EMBL" id="ML769408">
    <property type="protein sequence ID" value="KAE9405522.1"/>
    <property type="molecule type" value="Genomic_DNA"/>
</dbReference>
<name>A0A6A4I189_9AGAR</name>
<protein>
    <submittedName>
        <fullName evidence="2">Uncharacterized protein</fullName>
    </submittedName>
</protein>
<evidence type="ECO:0000256" key="1">
    <source>
        <dbReference type="SAM" id="SignalP"/>
    </source>
</evidence>
<accession>A0A6A4I189</accession>
<evidence type="ECO:0000313" key="3">
    <source>
        <dbReference type="Proteomes" id="UP000799118"/>
    </source>
</evidence>
<feature type="signal peptide" evidence="1">
    <location>
        <begin position="1"/>
        <end position="34"/>
    </location>
</feature>
<gene>
    <name evidence="2" type="ORF">BT96DRAFT_916001</name>
</gene>
<dbReference type="AlphaFoldDB" id="A0A6A4I189"/>
<keyword evidence="3" id="KW-1185">Reference proteome</keyword>
<proteinExistence type="predicted"/>
<keyword evidence="1" id="KW-0732">Signal</keyword>
<organism evidence="2 3">
    <name type="scientific">Gymnopus androsaceus JB14</name>
    <dbReference type="NCBI Taxonomy" id="1447944"/>
    <lineage>
        <taxon>Eukaryota</taxon>
        <taxon>Fungi</taxon>
        <taxon>Dikarya</taxon>
        <taxon>Basidiomycota</taxon>
        <taxon>Agaricomycotina</taxon>
        <taxon>Agaricomycetes</taxon>
        <taxon>Agaricomycetidae</taxon>
        <taxon>Agaricales</taxon>
        <taxon>Marasmiineae</taxon>
        <taxon>Omphalotaceae</taxon>
        <taxon>Gymnopus</taxon>
    </lineage>
</organism>
<sequence length="205" mass="21817">MLFQRAGLVTTVIHSSLYVPLLLLLLLPYNEVSSSPVDPMEMPGLGSGSGFSKENTVVETASLSSPPVLPPAEIILQSSKTSESADAAALDPDLLLSMHPDPYRVFHRPNSATIGRYRTASTINPPFGMVGLTGSSCDRDKPQMPIDCGKSKPEACVGGGSSCSGAGSRNVNLKCTEVDLSRFGFGEGEKKKFCMRDSGYGMVYY</sequence>